<evidence type="ECO:0000313" key="2">
    <source>
        <dbReference type="EMBL" id="KAF0718052.1"/>
    </source>
</evidence>
<keyword evidence="1" id="KW-0812">Transmembrane</keyword>
<proteinExistence type="predicted"/>
<dbReference type="AlphaFoldDB" id="A0A485K8Z3"/>
<keyword evidence="1" id="KW-1133">Transmembrane helix</keyword>
<sequence length="497" mass="57395">MNGQRIRQEWNHSSPWAQLDPLTQNIPIDEADKDLRPPPPRVPEVFDIFIGIASYRDGPRCGFTLFTIFTRAKHPHRIKIGLVDQTQDDDAICVDEYCKLVEEAGWTECKYKDQIRVDARDSKTSKGPTVARWQQQQLIRDEEFCLEIDAHSQFLPDWDVAIVDEWKRTENEMAVLTTYPLDYKYMGKGLSISDTYSSHLCSYLPRGGDSMDIPIISGMHVIEASEVPQMAPLWGGCLSFSKCHAERRAQNDKHMNWVFWGEEYLRSMQLWTRGYDLYSPSRHGHVVFHNWSDDKGMKKRFWDNVTQVMTQAEHDKEEHLAYNRLRMVLSLPFEGPVDATDMDKYHGGTVRTLEQFLAFSGISNVDPKLDAHRCQQLHWVPYSVPKIIENLLPGWIMRDTSSQFPLTTASPAAADLPAIAQSWKELESTLHQMANGTWHTEEKQLLREMQHRLNDLSEPQSPLVPLALVWLALISVWLVFRRRRSGPPYQTVSTSLE</sequence>
<evidence type="ECO:0000256" key="1">
    <source>
        <dbReference type="SAM" id="Phobius"/>
    </source>
</evidence>
<dbReference type="Pfam" id="PF11397">
    <property type="entry name" value="GlcNAc"/>
    <property type="match status" value="2"/>
</dbReference>
<dbReference type="EMBL" id="VJMH01000185">
    <property type="protein sequence ID" value="KAF0718052.1"/>
    <property type="molecule type" value="Genomic_DNA"/>
</dbReference>
<protein>
    <submittedName>
        <fullName evidence="3">Aste57867_1930 protein</fullName>
    </submittedName>
</protein>
<reference evidence="3 4" key="1">
    <citation type="submission" date="2019-03" db="EMBL/GenBank/DDBJ databases">
        <authorList>
            <person name="Gaulin E."/>
            <person name="Dumas B."/>
        </authorList>
    </citation>
    <scope>NUCLEOTIDE SEQUENCE [LARGE SCALE GENOMIC DNA]</scope>
    <source>
        <strain evidence="3">CBS 568.67</strain>
    </source>
</reference>
<keyword evidence="1" id="KW-0472">Membrane</keyword>
<feature type="transmembrane region" description="Helical" evidence="1">
    <location>
        <begin position="462"/>
        <end position="480"/>
    </location>
</feature>
<evidence type="ECO:0000313" key="3">
    <source>
        <dbReference type="EMBL" id="VFT79135.1"/>
    </source>
</evidence>
<dbReference type="OrthoDB" id="76265at2759"/>
<keyword evidence="4" id="KW-1185">Reference proteome</keyword>
<dbReference type="EMBL" id="CAADRA010000185">
    <property type="protein sequence ID" value="VFT79135.1"/>
    <property type="molecule type" value="Genomic_DNA"/>
</dbReference>
<gene>
    <name evidence="3" type="primary">Aste57867_1930</name>
    <name evidence="2" type="ORF">As57867_001928</name>
    <name evidence="3" type="ORF">ASTE57867_1930</name>
</gene>
<dbReference type="Proteomes" id="UP000332933">
    <property type="component" value="Unassembled WGS sequence"/>
</dbReference>
<organism evidence="3 4">
    <name type="scientific">Aphanomyces stellatus</name>
    <dbReference type="NCBI Taxonomy" id="120398"/>
    <lineage>
        <taxon>Eukaryota</taxon>
        <taxon>Sar</taxon>
        <taxon>Stramenopiles</taxon>
        <taxon>Oomycota</taxon>
        <taxon>Saprolegniomycetes</taxon>
        <taxon>Saprolegniales</taxon>
        <taxon>Verrucalvaceae</taxon>
        <taxon>Aphanomyces</taxon>
    </lineage>
</organism>
<dbReference type="PANTHER" id="PTHR34496">
    <property type="entry name" value="GLCNAC TRANSFERASE-RELATED"/>
    <property type="match status" value="1"/>
</dbReference>
<dbReference type="InterPro" id="IPR021067">
    <property type="entry name" value="Glycosyltransferase"/>
</dbReference>
<accession>A0A485K8Z3</accession>
<evidence type="ECO:0000313" key="4">
    <source>
        <dbReference type="Proteomes" id="UP000332933"/>
    </source>
</evidence>
<reference evidence="2" key="2">
    <citation type="submission" date="2019-06" db="EMBL/GenBank/DDBJ databases">
        <title>Genomics analysis of Aphanomyces spp. identifies a new class of oomycete effector associated with host adaptation.</title>
        <authorList>
            <person name="Gaulin E."/>
        </authorList>
    </citation>
    <scope>NUCLEOTIDE SEQUENCE</scope>
    <source>
        <strain evidence="2">CBS 578.67</strain>
    </source>
</reference>
<name>A0A485K8Z3_9STRA</name>
<dbReference type="PANTHER" id="PTHR34496:SF6">
    <property type="entry name" value="GLYCOSYLTRANSFERASE 2-LIKE DOMAIN-CONTAINING PROTEIN"/>
    <property type="match status" value="1"/>
</dbReference>